<dbReference type="AlphaFoldDB" id="A0AAX3TDN5"/>
<reference evidence="1" key="1">
    <citation type="submission" date="2023-04" db="EMBL/GenBank/DDBJ databases">
        <title>Complete genome sequence of a phthalic acid esters degrading bacterial strain.</title>
        <authorList>
            <person name="Weng L."/>
            <person name="Jia Y."/>
            <person name="Ren L."/>
        </authorList>
    </citation>
    <scope>NUCLEOTIDE SEQUENCE</scope>
    <source>
        <strain evidence="1">RL-LY01</strain>
    </source>
</reference>
<name>A0AAX3TDN5_9ACTN</name>
<dbReference type="RefSeq" id="WP_165629181.1">
    <property type="nucleotide sequence ID" value="NZ_CP121270.1"/>
</dbReference>
<evidence type="ECO:0008006" key="3">
    <source>
        <dbReference type="Google" id="ProtNLM"/>
    </source>
</evidence>
<sequence>MAAEATEQLDTAVASLKGVTEYNYFGECREGRQFRTSLTSALAMLSDELTGFADRTHVLSQQCREAADRLDEADQAGARSIEG</sequence>
<protein>
    <recommendedName>
        <fullName evidence="3">ESX-1 secretion-associated protein</fullName>
    </recommendedName>
</protein>
<evidence type="ECO:0000313" key="2">
    <source>
        <dbReference type="Proteomes" id="UP001213504"/>
    </source>
</evidence>
<evidence type="ECO:0000313" key="1">
    <source>
        <dbReference type="EMBL" id="WFP27384.1"/>
    </source>
</evidence>
<proteinExistence type="predicted"/>
<gene>
    <name evidence="1" type="ORF">P9A14_11985</name>
</gene>
<dbReference type="Proteomes" id="UP001213504">
    <property type="component" value="Chromosome"/>
</dbReference>
<accession>A0AAX3TDN5</accession>
<organism evidence="1 2">
    <name type="scientific">Gordonia hongkongensis</name>
    <dbReference type="NCBI Taxonomy" id="1701090"/>
    <lineage>
        <taxon>Bacteria</taxon>
        <taxon>Bacillati</taxon>
        <taxon>Actinomycetota</taxon>
        <taxon>Actinomycetes</taxon>
        <taxon>Mycobacteriales</taxon>
        <taxon>Gordoniaceae</taxon>
        <taxon>Gordonia</taxon>
    </lineage>
</organism>
<dbReference type="EMBL" id="CP121270">
    <property type="protein sequence ID" value="WFP27384.1"/>
    <property type="molecule type" value="Genomic_DNA"/>
</dbReference>